<comment type="caution">
    <text evidence="2">The sequence shown here is derived from an EMBL/GenBank/DDBJ whole genome shotgun (WGS) entry which is preliminary data.</text>
</comment>
<evidence type="ECO:0008006" key="4">
    <source>
        <dbReference type="Google" id="ProtNLM"/>
    </source>
</evidence>
<dbReference type="PROSITE" id="PS51257">
    <property type="entry name" value="PROKAR_LIPOPROTEIN"/>
    <property type="match status" value="1"/>
</dbReference>
<dbReference type="AlphaFoldDB" id="A0A4Q7V626"/>
<evidence type="ECO:0000313" key="2">
    <source>
        <dbReference type="EMBL" id="RZT91755.1"/>
    </source>
</evidence>
<keyword evidence="1" id="KW-0732">Signal</keyword>
<evidence type="ECO:0000256" key="1">
    <source>
        <dbReference type="SAM" id="SignalP"/>
    </source>
</evidence>
<organism evidence="2 3">
    <name type="scientific">Ancylomarina subtilis</name>
    <dbReference type="NCBI Taxonomy" id="1639035"/>
    <lineage>
        <taxon>Bacteria</taxon>
        <taxon>Pseudomonadati</taxon>
        <taxon>Bacteroidota</taxon>
        <taxon>Bacteroidia</taxon>
        <taxon>Marinilabiliales</taxon>
        <taxon>Marinifilaceae</taxon>
        <taxon>Ancylomarina</taxon>
    </lineage>
</organism>
<dbReference type="SUPFAM" id="SSF55486">
    <property type="entry name" value="Metalloproteases ('zincins'), catalytic domain"/>
    <property type="match status" value="1"/>
</dbReference>
<evidence type="ECO:0000313" key="3">
    <source>
        <dbReference type="Proteomes" id="UP000293562"/>
    </source>
</evidence>
<dbReference type="Gene3D" id="1.10.1370.30">
    <property type="match status" value="1"/>
</dbReference>
<feature type="signal peptide" evidence="1">
    <location>
        <begin position="1"/>
        <end position="19"/>
    </location>
</feature>
<dbReference type="EMBL" id="SHKN01000004">
    <property type="protein sequence ID" value="RZT91755.1"/>
    <property type="molecule type" value="Genomic_DNA"/>
</dbReference>
<dbReference type="RefSeq" id="WP_207224502.1">
    <property type="nucleotide sequence ID" value="NZ_SHKN01000004.1"/>
</dbReference>
<keyword evidence="3" id="KW-1185">Reference proteome</keyword>
<reference evidence="2 3" key="1">
    <citation type="submission" date="2019-02" db="EMBL/GenBank/DDBJ databases">
        <title>Genomic Encyclopedia of Type Strains, Phase IV (KMG-IV): sequencing the most valuable type-strain genomes for metagenomic binning, comparative biology and taxonomic classification.</title>
        <authorList>
            <person name="Goeker M."/>
        </authorList>
    </citation>
    <scope>NUCLEOTIDE SEQUENCE [LARGE SCALE GENOMIC DNA]</scope>
    <source>
        <strain evidence="2 3">DSM 28825</strain>
    </source>
</reference>
<feature type="chain" id="PRO_5020465155" description="Peptidase M3-like protein" evidence="1">
    <location>
        <begin position="20"/>
        <end position="686"/>
    </location>
</feature>
<accession>A0A4Q7V626</accession>
<sequence>MKKLLLFVCTALFFTACQPNETPTTKTASVEKSNIDKTTVDATISALKAKFPKADESLLIRGVKHVANLWTEADGSSEVFKAFCEENYVSDKDERELVFNKISRNIEIITGYFNKITLDLLEPVHLNTFEQHPIDNQFGAYSVDAHWQDDFYKNKIAFTIALNFPPFSLEEKEAMAGKWSRQEWAYARLGDYFTARVPAELLQNAGKAAAESDVYIADYNIYVGHLTDANNKRFFPEDKVLLSHWNLRDEIKANYANSVDGLEKQKIIYQVMQRIISQEIPEKVINSGEYEWDPYANVVYQNGNTVEATPEPNERYQQILNNFHANKAIDPYYPDQNTFIKRQYAGAKEISHENTEKIFTDFLRSEETKKVGELIKKRLGRDLQPFDIWYDGFKARSGMDESKLDAKTRRLYPNAPALEADLGNLLMKLGYNKDRAKFLSDHIAVDPARGSGHAWGGAKKGQKAHLRTRIGAKGMDYKGYNIAVHEFGHNVEQTISLYDVDYFMLNGVPNTAFTEALAFIFQKRDMMLLDINDDSPEKDALKKLDLFWSAYEIMGVSVLDIRVWKWLYANPDANAAQLRDATMRIAKEIWNEFYAPVYGMKDQTILAVYSHMLNSPLYLSNYAFGNLIEFQLEQQLKGKSFPNEVDRIFKQGRLTPNQWMIEATGNKLSSQPLIQAASEALKKLAN</sequence>
<dbReference type="Proteomes" id="UP000293562">
    <property type="component" value="Unassembled WGS sequence"/>
</dbReference>
<name>A0A4Q7V626_9BACT</name>
<gene>
    <name evidence="2" type="ORF">EV201_2968</name>
</gene>
<proteinExistence type="predicted"/>
<protein>
    <recommendedName>
        <fullName evidence="4">Peptidase M3-like protein</fullName>
    </recommendedName>
</protein>